<dbReference type="RefSeq" id="WP_132128567.1">
    <property type="nucleotide sequence ID" value="NZ_CP042432.1"/>
</dbReference>
<dbReference type="InterPro" id="IPR037079">
    <property type="entry name" value="AF2212/PG0164-like_sf"/>
</dbReference>
<dbReference type="Proteomes" id="UP000295807">
    <property type="component" value="Unassembled WGS sequence"/>
</dbReference>
<protein>
    <submittedName>
        <fullName evidence="1">Uncharacterized protein DUF1905</fullName>
    </submittedName>
</protein>
<gene>
    <name evidence="1" type="ORF">EDD80_103216</name>
</gene>
<accession>A0A4V2UTY7</accession>
<proteinExistence type="predicted"/>
<organism evidence="1 2">
    <name type="scientific">Anseongella ginsenosidimutans</name>
    <dbReference type="NCBI Taxonomy" id="496056"/>
    <lineage>
        <taxon>Bacteria</taxon>
        <taxon>Pseudomonadati</taxon>
        <taxon>Bacteroidota</taxon>
        <taxon>Sphingobacteriia</taxon>
        <taxon>Sphingobacteriales</taxon>
        <taxon>Sphingobacteriaceae</taxon>
        <taxon>Anseongella</taxon>
    </lineage>
</organism>
<keyword evidence="2" id="KW-1185">Reference proteome</keyword>
<dbReference type="InterPro" id="IPR015018">
    <property type="entry name" value="DUF1905"/>
</dbReference>
<sequence>MVQFSAEIARFEKNGEKTGWFYILIPEATAQEIKAGNRQFFRIRGTINGHEFAGLGLIPTGGGGFILAVNAGIRKTLEARLGDMLHLSVEEDTDFEIIIPADLEICLAEDPRLLENFMKFNKANRNYFINWINGAKTEPTRTRRIAMTVEAMELGLDFGAMIRRDKARRQSGEI</sequence>
<comment type="caution">
    <text evidence="1">The sequence shown here is derived from an EMBL/GenBank/DDBJ whole genome shotgun (WGS) entry which is preliminary data.</text>
</comment>
<dbReference type="Gene3D" id="2.40.30.100">
    <property type="entry name" value="AF2212/PG0164-like"/>
    <property type="match status" value="1"/>
</dbReference>
<reference evidence="1 2" key="1">
    <citation type="submission" date="2019-03" db="EMBL/GenBank/DDBJ databases">
        <title>Genomic Encyclopedia of Type Strains, Phase IV (KMG-IV): sequencing the most valuable type-strain genomes for metagenomic binning, comparative biology and taxonomic classification.</title>
        <authorList>
            <person name="Goeker M."/>
        </authorList>
    </citation>
    <scope>NUCLEOTIDE SEQUENCE [LARGE SCALE GENOMIC DNA]</scope>
    <source>
        <strain evidence="1 2">DSM 21100</strain>
    </source>
</reference>
<dbReference type="Pfam" id="PF08922">
    <property type="entry name" value="DUF1905"/>
    <property type="match status" value="1"/>
</dbReference>
<evidence type="ECO:0000313" key="1">
    <source>
        <dbReference type="EMBL" id="TCS88352.1"/>
    </source>
</evidence>
<dbReference type="AlphaFoldDB" id="A0A4V2UTY7"/>
<name>A0A4V2UTY7_9SPHI</name>
<dbReference type="SUPFAM" id="SSF141694">
    <property type="entry name" value="AF2212/PG0164-like"/>
    <property type="match status" value="1"/>
</dbReference>
<dbReference type="Pfam" id="PF13376">
    <property type="entry name" value="OmdA"/>
    <property type="match status" value="1"/>
</dbReference>
<dbReference type="EMBL" id="SMAD01000003">
    <property type="protein sequence ID" value="TCS88352.1"/>
    <property type="molecule type" value="Genomic_DNA"/>
</dbReference>
<dbReference type="OrthoDB" id="680797at2"/>
<evidence type="ECO:0000313" key="2">
    <source>
        <dbReference type="Proteomes" id="UP000295807"/>
    </source>
</evidence>